<dbReference type="InterPro" id="IPR024072">
    <property type="entry name" value="DHFR-like_dom_sf"/>
</dbReference>
<evidence type="ECO:0000256" key="1">
    <source>
        <dbReference type="ARBA" id="ARBA00005104"/>
    </source>
</evidence>
<evidence type="ECO:0000313" key="6">
    <source>
        <dbReference type="Proteomes" id="UP001610861"/>
    </source>
</evidence>
<evidence type="ECO:0000313" key="5">
    <source>
        <dbReference type="EMBL" id="MFH8249881.1"/>
    </source>
</evidence>
<organism evidence="5 6">
    <name type="scientific">Microbacterium alkaliflavum</name>
    <dbReference type="NCBI Taxonomy" id="3248839"/>
    <lineage>
        <taxon>Bacteria</taxon>
        <taxon>Bacillati</taxon>
        <taxon>Actinomycetota</taxon>
        <taxon>Actinomycetes</taxon>
        <taxon>Micrococcales</taxon>
        <taxon>Microbacteriaceae</taxon>
        <taxon>Microbacterium</taxon>
    </lineage>
</organism>
<dbReference type="Pfam" id="PF01872">
    <property type="entry name" value="RibD_C"/>
    <property type="match status" value="1"/>
</dbReference>
<dbReference type="SUPFAM" id="SSF53597">
    <property type="entry name" value="Dihydrofolate reductase-like"/>
    <property type="match status" value="1"/>
</dbReference>
<evidence type="ECO:0000259" key="4">
    <source>
        <dbReference type="Pfam" id="PF01872"/>
    </source>
</evidence>
<gene>
    <name evidence="5" type="ORF">ACH3VR_05885</name>
</gene>
<comment type="pathway">
    <text evidence="1">Cofactor biosynthesis; riboflavin biosynthesis.</text>
</comment>
<sequence length="253" mass="26579">MTVDAPRTESPGRAGVVTEVVPRTLESAEIGADGTDAWMSLRYGLPTDDFVRLNLITTITGATAGADGTSETITSRTDRYVLGGIRRNADVVVVGAQTVRAEGYLLPKTARLAIVTSSGDLGDGRLSAEGRDDRPPAIVLCPVSRVDVVRDGIRDAPAEVWGVAAESDQLTPRAIVDALRGRGLRRIVCEGGPALATQFVEAGVVDEICVTVSPVLEATGHPFIGPAARIESSVAGMLVDDAGFSYLRLRPSR</sequence>
<dbReference type="PANTHER" id="PTHR38011">
    <property type="entry name" value="DIHYDROFOLATE REDUCTASE FAMILY PROTEIN (AFU_ORTHOLOGUE AFUA_8G06820)"/>
    <property type="match status" value="1"/>
</dbReference>
<dbReference type="Proteomes" id="UP001610861">
    <property type="component" value="Unassembled WGS sequence"/>
</dbReference>
<proteinExistence type="predicted"/>
<reference evidence="5 6" key="1">
    <citation type="submission" date="2024-09" db="EMBL/GenBank/DDBJ databases">
        <authorList>
            <person name="Pan X."/>
        </authorList>
    </citation>
    <scope>NUCLEOTIDE SEQUENCE [LARGE SCALE GENOMIC DNA]</scope>
    <source>
        <strain evidence="5 6">B2969</strain>
    </source>
</reference>
<evidence type="ECO:0000256" key="3">
    <source>
        <dbReference type="ARBA" id="ARBA00023002"/>
    </source>
</evidence>
<evidence type="ECO:0000256" key="2">
    <source>
        <dbReference type="ARBA" id="ARBA00022857"/>
    </source>
</evidence>
<dbReference type="Gene3D" id="3.40.430.10">
    <property type="entry name" value="Dihydrofolate Reductase, subunit A"/>
    <property type="match status" value="1"/>
</dbReference>
<accession>A0ABW7Q4V3</accession>
<keyword evidence="3" id="KW-0560">Oxidoreductase</keyword>
<dbReference type="InterPro" id="IPR002734">
    <property type="entry name" value="RibDG_C"/>
</dbReference>
<comment type="caution">
    <text evidence="5">The sequence shown here is derived from an EMBL/GenBank/DDBJ whole genome shotgun (WGS) entry which is preliminary data.</text>
</comment>
<dbReference type="InterPro" id="IPR050765">
    <property type="entry name" value="Riboflavin_Biosynth_HTPR"/>
</dbReference>
<protein>
    <submittedName>
        <fullName evidence="5">Dihydrofolate reductase family protein</fullName>
    </submittedName>
</protein>
<dbReference type="EMBL" id="JBIQWL010000002">
    <property type="protein sequence ID" value="MFH8249881.1"/>
    <property type="molecule type" value="Genomic_DNA"/>
</dbReference>
<dbReference type="RefSeq" id="WP_396639834.1">
    <property type="nucleotide sequence ID" value="NZ_JBIQWL010000002.1"/>
</dbReference>
<dbReference type="PANTHER" id="PTHR38011:SF7">
    <property type="entry name" value="2,5-DIAMINO-6-RIBOSYLAMINO-4(3H)-PYRIMIDINONE 5'-PHOSPHATE REDUCTASE"/>
    <property type="match status" value="1"/>
</dbReference>
<keyword evidence="6" id="KW-1185">Reference proteome</keyword>
<keyword evidence="2" id="KW-0521">NADP</keyword>
<name>A0ABW7Q4V3_9MICO</name>
<feature type="domain" description="Bacterial bifunctional deaminase-reductase C-terminal" evidence="4">
    <location>
        <begin position="50"/>
        <end position="216"/>
    </location>
</feature>